<keyword evidence="2" id="KW-1185">Reference proteome</keyword>
<name>A0A7I4XW19_HAECO</name>
<dbReference type="Proteomes" id="UP000025227">
    <property type="component" value="Unplaced"/>
</dbReference>
<evidence type="ECO:0000256" key="1">
    <source>
        <dbReference type="SAM" id="MobiDB-lite"/>
    </source>
</evidence>
<protein>
    <submittedName>
        <fullName evidence="3">Gag protein</fullName>
    </submittedName>
</protein>
<evidence type="ECO:0000313" key="2">
    <source>
        <dbReference type="Proteomes" id="UP000025227"/>
    </source>
</evidence>
<dbReference type="WBParaSite" id="HCON_00018470-00001">
    <property type="protein sequence ID" value="HCON_00018470-00001"/>
    <property type="gene ID" value="HCON_00018470"/>
</dbReference>
<feature type="compositionally biased region" description="Polar residues" evidence="1">
    <location>
        <begin position="118"/>
        <end position="129"/>
    </location>
</feature>
<dbReference type="OrthoDB" id="5870213at2759"/>
<evidence type="ECO:0000313" key="3">
    <source>
        <dbReference type="WBParaSite" id="HCON_00018470-00001"/>
    </source>
</evidence>
<accession>A0A7I4XW19</accession>
<feature type="region of interest" description="Disordered" evidence="1">
    <location>
        <begin position="115"/>
        <end position="141"/>
    </location>
</feature>
<reference evidence="3" key="1">
    <citation type="submission" date="2020-12" db="UniProtKB">
        <authorList>
            <consortium name="WormBaseParasite"/>
        </authorList>
    </citation>
    <scope>IDENTIFICATION</scope>
    <source>
        <strain evidence="3">MHco3</strain>
    </source>
</reference>
<organism evidence="2 3">
    <name type="scientific">Haemonchus contortus</name>
    <name type="common">Barber pole worm</name>
    <dbReference type="NCBI Taxonomy" id="6289"/>
    <lineage>
        <taxon>Eukaryota</taxon>
        <taxon>Metazoa</taxon>
        <taxon>Ecdysozoa</taxon>
        <taxon>Nematoda</taxon>
        <taxon>Chromadorea</taxon>
        <taxon>Rhabditida</taxon>
        <taxon>Rhabditina</taxon>
        <taxon>Rhabditomorpha</taxon>
        <taxon>Strongyloidea</taxon>
        <taxon>Trichostrongylidae</taxon>
        <taxon>Haemonchus</taxon>
    </lineage>
</organism>
<sequence>MEKLILAERFGLISKIQKLTQALHEYYTELHKAANGCTFEEIKNHRDAVVTMVFIGGLLSAETRKRLLENEDLTLKQALEQAEASEQFGKIAPHLQEGPQAAGVAQVRMRKRHPAWRAQTNKQKQNLSKGSARKEFKGRVRGASGHGGYECFRKQTAHCKVCRKKGI</sequence>
<dbReference type="AlphaFoldDB" id="A0A7I4XW19"/>
<proteinExistence type="predicted"/>